<gene>
    <name evidence="2" type="ORF">ACS04_20815</name>
</gene>
<dbReference type="PANTHER" id="PTHR43441">
    <property type="entry name" value="RIBOSOMAL-PROTEIN-SERINE ACETYLTRANSFERASE"/>
    <property type="match status" value="1"/>
</dbReference>
<dbReference type="SUPFAM" id="SSF55729">
    <property type="entry name" value="Acyl-CoA N-acyltransferases (Nat)"/>
    <property type="match status" value="1"/>
</dbReference>
<dbReference type="GO" id="GO:1990189">
    <property type="term" value="F:protein N-terminal-serine acetyltransferase activity"/>
    <property type="evidence" value="ECO:0007669"/>
    <property type="project" value="TreeGrafter"/>
</dbReference>
<comment type="caution">
    <text evidence="2">The sequence shown here is derived from an EMBL/GenBank/DDBJ whole genome shotgun (WGS) entry which is preliminary data.</text>
</comment>
<dbReference type="AlphaFoldDB" id="A0A0J6XL72"/>
<proteinExistence type="predicted"/>
<dbReference type="PATRIC" id="fig|66430.4.peg.7004"/>
<name>A0A0J6XL72_9ACTN</name>
<evidence type="ECO:0000313" key="2">
    <source>
        <dbReference type="EMBL" id="KMO95944.1"/>
    </source>
</evidence>
<dbReference type="InterPro" id="IPR034660">
    <property type="entry name" value="DinB/YfiT-like"/>
</dbReference>
<accession>A0A0J6XL72</accession>
<reference evidence="2 3" key="1">
    <citation type="submission" date="2015-06" db="EMBL/GenBank/DDBJ databases">
        <title>Recapitulation of the evolution of biosynthetic gene clusters reveals hidden chemical diversity on bacterial genomes.</title>
        <authorList>
            <person name="Cruz-Morales P."/>
            <person name="Martinez-Guerrero C."/>
            <person name="Morales-Escalante M.A."/>
            <person name="Yanez-Guerra L.A."/>
            <person name="Kopp J.F."/>
            <person name="Feldmann J."/>
            <person name="Ramos-Aboites H.E."/>
            <person name="Barona-Gomez F."/>
        </authorList>
    </citation>
    <scope>NUCLEOTIDE SEQUENCE [LARGE SCALE GENOMIC DNA]</scope>
    <source>
        <strain evidence="2 3">ATCC 31245</strain>
    </source>
</reference>
<dbReference type="PANTHER" id="PTHR43441:SF6">
    <property type="entry name" value="N-ACETYLTRANSFERASE DOMAIN-CONTAINING PROTEIN"/>
    <property type="match status" value="1"/>
</dbReference>
<dbReference type="InterPro" id="IPR000182">
    <property type="entry name" value="GNAT_dom"/>
</dbReference>
<sequence length="357" mass="37468">MTIMSSESVNRSVSLTAQALRKVAHLDWSVPAAGLEWSCFDTAVHVASDFTGYATQLTGRSTSGYAPFDITADPGTTPDGLIQVIEATGGLLSAAVAVTDPAVRAWHPYGFAGPDGFAAMGVVETLLHTHDILNGLGVHDWEPDADLCEQVLDRLFPQVPRDVAAPWPTLLWVTGRGALPGLPRRTAWRWYAEPVAAERVVLCEISPLVAADIRDGGTGGFAWAGDGPGEGTRVASTMVAKAREEGTFRPGWGAYAIVREQDRRAIGGIGFHGAPDAEGNAEVGYDLVPSARGNGYVTDALKGLVVWAFAQPGVTALHAEVDAGNAPSHAVLGRAGFERTGSTENGGARYTLRAAAQ</sequence>
<dbReference type="GO" id="GO:0008999">
    <property type="term" value="F:protein-N-terminal-alanine acetyltransferase activity"/>
    <property type="evidence" value="ECO:0007669"/>
    <property type="project" value="TreeGrafter"/>
</dbReference>
<dbReference type="Gene3D" id="3.40.630.30">
    <property type="match status" value="1"/>
</dbReference>
<dbReference type="STRING" id="66430.ACS04_20815"/>
<dbReference type="SUPFAM" id="SSF109854">
    <property type="entry name" value="DinB/YfiT-like putative metalloenzymes"/>
    <property type="match status" value="1"/>
</dbReference>
<dbReference type="Proteomes" id="UP000035932">
    <property type="component" value="Unassembled WGS sequence"/>
</dbReference>
<dbReference type="Pfam" id="PF13302">
    <property type="entry name" value="Acetyltransf_3"/>
    <property type="match status" value="1"/>
</dbReference>
<dbReference type="PROSITE" id="PS51186">
    <property type="entry name" value="GNAT"/>
    <property type="match status" value="1"/>
</dbReference>
<feature type="domain" description="N-acetyltransferase" evidence="1">
    <location>
        <begin position="200"/>
        <end position="355"/>
    </location>
</feature>
<dbReference type="InterPro" id="IPR016181">
    <property type="entry name" value="Acyl_CoA_acyltransferase"/>
</dbReference>
<dbReference type="EMBL" id="LFML01000081">
    <property type="protein sequence ID" value="KMO95944.1"/>
    <property type="molecule type" value="Genomic_DNA"/>
</dbReference>
<dbReference type="InterPro" id="IPR051908">
    <property type="entry name" value="Ribosomal_N-acetyltransferase"/>
</dbReference>
<protein>
    <recommendedName>
        <fullName evidence="1">N-acetyltransferase domain-containing protein</fullName>
    </recommendedName>
</protein>
<dbReference type="GO" id="GO:0005737">
    <property type="term" value="C:cytoplasm"/>
    <property type="evidence" value="ECO:0007669"/>
    <property type="project" value="TreeGrafter"/>
</dbReference>
<evidence type="ECO:0000259" key="1">
    <source>
        <dbReference type="PROSITE" id="PS51186"/>
    </source>
</evidence>
<keyword evidence="3" id="KW-1185">Reference proteome</keyword>
<organism evidence="2 3">
    <name type="scientific">Streptomyces roseus</name>
    <dbReference type="NCBI Taxonomy" id="66430"/>
    <lineage>
        <taxon>Bacteria</taxon>
        <taxon>Bacillati</taxon>
        <taxon>Actinomycetota</taxon>
        <taxon>Actinomycetes</taxon>
        <taxon>Kitasatosporales</taxon>
        <taxon>Streptomycetaceae</taxon>
        <taxon>Streptomyces</taxon>
    </lineage>
</organism>
<evidence type="ECO:0000313" key="3">
    <source>
        <dbReference type="Proteomes" id="UP000035932"/>
    </source>
</evidence>